<reference evidence="2 3" key="1">
    <citation type="submission" date="2022-02" db="EMBL/GenBank/DDBJ databases">
        <title>Genome of Erysipelotrichaceae sp. nov. NSJ-176 isolated from human feces.</title>
        <authorList>
            <person name="Abdugheni R."/>
        </authorList>
    </citation>
    <scope>NUCLEOTIDE SEQUENCE [LARGE SCALE GENOMIC DNA]</scope>
    <source>
        <strain evidence="2 3">NSJ-176</strain>
    </source>
</reference>
<protein>
    <submittedName>
        <fullName evidence="2">Helix-turn-helix domain-containing protein</fullName>
    </submittedName>
</protein>
<evidence type="ECO:0000313" key="3">
    <source>
        <dbReference type="Proteomes" id="UP001202402"/>
    </source>
</evidence>
<dbReference type="Pfam" id="PF13545">
    <property type="entry name" value="HTH_Crp_2"/>
    <property type="match status" value="1"/>
</dbReference>
<dbReference type="InterPro" id="IPR036390">
    <property type="entry name" value="WH_DNA-bd_sf"/>
</dbReference>
<dbReference type="EMBL" id="JAKVPQ010000009">
    <property type="protein sequence ID" value="MCH4285850.1"/>
    <property type="molecule type" value="Genomic_DNA"/>
</dbReference>
<dbReference type="SMART" id="SM00419">
    <property type="entry name" value="HTH_CRP"/>
    <property type="match status" value="1"/>
</dbReference>
<dbReference type="RefSeq" id="WP_240607471.1">
    <property type="nucleotide sequence ID" value="NZ_JAKVPQ010000009.1"/>
</dbReference>
<name>A0ABS9R865_9FIRM</name>
<keyword evidence="3" id="KW-1185">Reference proteome</keyword>
<dbReference type="PRINTS" id="PR00034">
    <property type="entry name" value="HTHCRP"/>
</dbReference>
<feature type="domain" description="HTH crp-type" evidence="1">
    <location>
        <begin position="9"/>
        <end position="57"/>
    </location>
</feature>
<evidence type="ECO:0000259" key="1">
    <source>
        <dbReference type="SMART" id="SM00419"/>
    </source>
</evidence>
<dbReference type="Gene3D" id="2.60.120.10">
    <property type="entry name" value="Jelly Rolls"/>
    <property type="match status" value="1"/>
</dbReference>
<proteinExistence type="predicted"/>
<dbReference type="SUPFAM" id="SSF46785">
    <property type="entry name" value="Winged helix' DNA-binding domain"/>
    <property type="match status" value="1"/>
</dbReference>
<comment type="caution">
    <text evidence="2">The sequence shown here is derived from an EMBL/GenBank/DDBJ whole genome shotgun (WGS) entry which is preliminary data.</text>
</comment>
<evidence type="ECO:0000313" key="2">
    <source>
        <dbReference type="EMBL" id="MCH4285850.1"/>
    </source>
</evidence>
<dbReference type="InterPro" id="IPR012318">
    <property type="entry name" value="HTH_CRP"/>
</dbReference>
<organism evidence="2 3">
    <name type="scientific">Amedibacillus hominis</name>
    <dbReference type="NCBI Taxonomy" id="2897776"/>
    <lineage>
        <taxon>Bacteria</taxon>
        <taxon>Bacillati</taxon>
        <taxon>Bacillota</taxon>
        <taxon>Erysipelotrichia</taxon>
        <taxon>Erysipelotrichales</taxon>
        <taxon>Erysipelotrichaceae</taxon>
        <taxon>Amedibacillus</taxon>
    </lineage>
</organism>
<dbReference type="Proteomes" id="UP001202402">
    <property type="component" value="Unassembled WGS sequence"/>
</dbReference>
<accession>A0ABS9R865</accession>
<gene>
    <name evidence="2" type="ORF">LQE99_12020</name>
</gene>
<dbReference type="InterPro" id="IPR014710">
    <property type="entry name" value="RmlC-like_jellyroll"/>
</dbReference>
<sequence length="79" mass="9215">MEPLLSHTKEPFITVKKTRNDLYEEIGISVKTLNRTISKLKDEGLINIYKGKITMSQHQLDTAKQRIVYYRQMSVKSSE</sequence>